<organism evidence="9 10">
    <name type="scientific">Penicillium expansum</name>
    <name type="common">Blue mold rot fungus</name>
    <dbReference type="NCBI Taxonomy" id="27334"/>
    <lineage>
        <taxon>Eukaryota</taxon>
        <taxon>Fungi</taxon>
        <taxon>Dikarya</taxon>
        <taxon>Ascomycota</taxon>
        <taxon>Pezizomycotina</taxon>
        <taxon>Eurotiomycetes</taxon>
        <taxon>Eurotiomycetidae</taxon>
        <taxon>Eurotiales</taxon>
        <taxon>Aspergillaceae</taxon>
        <taxon>Penicillium</taxon>
    </lineage>
</organism>
<dbReference type="OrthoDB" id="2988756at2759"/>
<keyword evidence="10" id="KW-1185">Reference proteome</keyword>
<dbReference type="PhylomeDB" id="A0A0A2JAD4"/>
<dbReference type="EMBL" id="JQFZ01000266">
    <property type="protein sequence ID" value="KGO52382.1"/>
    <property type="molecule type" value="Genomic_DNA"/>
</dbReference>
<sequence>MDPTLIILWVFTWVAIVLIILRLLVRKLKRFQFVLGDYLAMGAILCALVRLALVHVIIIWGTNNMSTTFRNTHHFTPDEIRRREIASKFVLVNRVFYNSYLWLQKLVLLDTYGRLLTHLRWEKVTMISYIGIFAVTYIVVQIVTFTECDPFNHYWIVLPDPGICCQAQLQLIVLGMPSVRKFVSNYYISNVRVSSGVLNIITDVMLIALPIPVLVIVKRSVVEKIQLAILFAVGLFIVAITIARLPQNAKNSTVQVNRTTWASVELLAAAIVANAPVLYGLLKGQKKKSKQAASGTGSTGPSWPGHQKRSANEPEFEMQGARHSKRGSALGSDISSRKYIDIDGQSSQSLTRSLDKYEA</sequence>
<comment type="caution">
    <text evidence="9">The sequence shown here is derived from an EMBL/GenBank/DDBJ whole genome shotgun (WGS) entry which is preliminary data.</text>
</comment>
<protein>
    <recommendedName>
        <fullName evidence="8">Rhodopsin domain-containing protein</fullName>
    </recommendedName>
</protein>
<accession>A0A0A2JAD4</accession>
<evidence type="ECO:0000259" key="8">
    <source>
        <dbReference type="Pfam" id="PF20684"/>
    </source>
</evidence>
<dbReference type="Proteomes" id="UP000030143">
    <property type="component" value="Unassembled WGS sequence"/>
</dbReference>
<dbReference type="RefSeq" id="XP_016595132.1">
    <property type="nucleotide sequence ID" value="XM_016748290.1"/>
</dbReference>
<feature type="transmembrane region" description="Helical" evidence="7">
    <location>
        <begin position="37"/>
        <end position="60"/>
    </location>
</feature>
<evidence type="ECO:0000256" key="1">
    <source>
        <dbReference type="ARBA" id="ARBA00004141"/>
    </source>
</evidence>
<dbReference type="Pfam" id="PF20684">
    <property type="entry name" value="Fung_rhodopsin"/>
    <property type="match status" value="1"/>
</dbReference>
<feature type="transmembrane region" description="Helical" evidence="7">
    <location>
        <begin position="124"/>
        <end position="145"/>
    </location>
</feature>
<dbReference type="VEuPathDB" id="FungiDB:PEXP_029490"/>
<gene>
    <name evidence="9" type="ORF">PEX2_110240</name>
</gene>
<evidence type="ECO:0000256" key="5">
    <source>
        <dbReference type="ARBA" id="ARBA00038359"/>
    </source>
</evidence>
<proteinExistence type="inferred from homology"/>
<evidence type="ECO:0000256" key="2">
    <source>
        <dbReference type="ARBA" id="ARBA00022692"/>
    </source>
</evidence>
<dbReference type="InterPro" id="IPR049326">
    <property type="entry name" value="Rhodopsin_dom_fungi"/>
</dbReference>
<feature type="region of interest" description="Disordered" evidence="6">
    <location>
        <begin position="290"/>
        <end position="332"/>
    </location>
</feature>
<dbReference type="PANTHER" id="PTHR33048:SF166">
    <property type="entry name" value="PTH11-LIKE INTEGRAL MEMBRANE PROTEIN"/>
    <property type="match status" value="1"/>
</dbReference>
<keyword evidence="2 7" id="KW-0812">Transmembrane</keyword>
<feature type="transmembrane region" description="Helical" evidence="7">
    <location>
        <begin position="6"/>
        <end position="25"/>
    </location>
</feature>
<comment type="similarity">
    <text evidence="5">Belongs to the SAT4 family.</text>
</comment>
<dbReference type="AlphaFoldDB" id="A0A0A2JAD4"/>
<feature type="transmembrane region" description="Helical" evidence="7">
    <location>
        <begin position="227"/>
        <end position="246"/>
    </location>
</feature>
<evidence type="ECO:0000256" key="4">
    <source>
        <dbReference type="ARBA" id="ARBA00023136"/>
    </source>
</evidence>
<evidence type="ECO:0000313" key="9">
    <source>
        <dbReference type="EMBL" id="KGO52382.1"/>
    </source>
</evidence>
<evidence type="ECO:0000313" key="10">
    <source>
        <dbReference type="Proteomes" id="UP000030143"/>
    </source>
</evidence>
<name>A0A0A2JAD4_PENEN</name>
<feature type="domain" description="Rhodopsin" evidence="8">
    <location>
        <begin position="21"/>
        <end position="283"/>
    </location>
</feature>
<comment type="subcellular location">
    <subcellularLocation>
        <location evidence="1">Membrane</location>
        <topology evidence="1">Multi-pass membrane protein</topology>
    </subcellularLocation>
</comment>
<dbReference type="STRING" id="27334.A0A0A2JAD4"/>
<dbReference type="GeneID" id="27683711"/>
<feature type="compositionally biased region" description="Low complexity" evidence="6">
    <location>
        <begin position="291"/>
        <end position="305"/>
    </location>
</feature>
<reference evidence="9 10" key="1">
    <citation type="journal article" date="2015" name="Mol. Plant Microbe Interact.">
        <title>Genome, transcriptome, and functional analyses of Penicillium expansum provide new insights into secondary metabolism and pathogenicity.</title>
        <authorList>
            <person name="Ballester A.R."/>
            <person name="Marcet-Houben M."/>
            <person name="Levin E."/>
            <person name="Sela N."/>
            <person name="Selma-Lazaro C."/>
            <person name="Carmona L."/>
            <person name="Wisniewski M."/>
            <person name="Droby S."/>
            <person name="Gonzalez-Candelas L."/>
            <person name="Gabaldon T."/>
        </authorList>
    </citation>
    <scope>NUCLEOTIDE SEQUENCE [LARGE SCALE GENOMIC DNA]</scope>
    <source>
        <strain evidence="9 10">MD-8</strain>
    </source>
</reference>
<keyword evidence="3 7" id="KW-1133">Transmembrane helix</keyword>
<feature type="transmembrane region" description="Helical" evidence="7">
    <location>
        <begin position="196"/>
        <end position="215"/>
    </location>
</feature>
<dbReference type="GO" id="GO:0016020">
    <property type="term" value="C:membrane"/>
    <property type="evidence" value="ECO:0007669"/>
    <property type="project" value="UniProtKB-SubCell"/>
</dbReference>
<evidence type="ECO:0000256" key="7">
    <source>
        <dbReference type="SAM" id="Phobius"/>
    </source>
</evidence>
<feature type="transmembrane region" description="Helical" evidence="7">
    <location>
        <begin position="266"/>
        <end position="282"/>
    </location>
</feature>
<evidence type="ECO:0000256" key="6">
    <source>
        <dbReference type="SAM" id="MobiDB-lite"/>
    </source>
</evidence>
<dbReference type="PANTHER" id="PTHR33048">
    <property type="entry name" value="PTH11-LIKE INTEGRAL MEMBRANE PROTEIN (AFU_ORTHOLOGUE AFUA_5G11245)"/>
    <property type="match status" value="1"/>
</dbReference>
<evidence type="ECO:0000256" key="3">
    <source>
        <dbReference type="ARBA" id="ARBA00022989"/>
    </source>
</evidence>
<dbReference type="InterPro" id="IPR052337">
    <property type="entry name" value="SAT4-like"/>
</dbReference>
<keyword evidence="4 7" id="KW-0472">Membrane</keyword>
<dbReference type="HOGENOM" id="CLU_019101_1_0_1"/>